<dbReference type="InterPro" id="IPR011989">
    <property type="entry name" value="ARM-like"/>
</dbReference>
<proteinExistence type="predicted"/>
<accession>A0ABR2K1S3</accession>
<reference evidence="1 2" key="1">
    <citation type="submission" date="2024-04" db="EMBL/GenBank/DDBJ databases">
        <title>Tritrichomonas musculus Genome.</title>
        <authorList>
            <person name="Alves-Ferreira E."/>
            <person name="Grigg M."/>
            <person name="Lorenzi H."/>
            <person name="Galac M."/>
        </authorList>
    </citation>
    <scope>NUCLEOTIDE SEQUENCE [LARGE SCALE GENOMIC DNA]</scope>
    <source>
        <strain evidence="1 2">EAF2021</strain>
    </source>
</reference>
<protein>
    <submittedName>
        <fullName evidence="1">Uncharacterized protein</fullName>
    </submittedName>
</protein>
<sequence length="454" mass="51985">MISSNENDFGCRMEDRSRMSETAIDQRIIESAQKLISPNQGSIDFLNELSNFSSIFGNCTPEIINQLKSMKFECFLLQLLENHQNPFIIQQVLSCIYIWISNFTDVNLVFFNSDFALMISSFALSPELKDQRACRLSFKILKTICGFSPKCIPLLIKSGIIKNLVIFYFNCTEDLIQKEILCTLYFIIKPIQVSFEDISGIAPIFQTILSESQSSNIDPAFVLASAFADHGDNCCFLLIECMPFEQLFISFKNFSNDEQASFLRLLISIFDYSNFIDLANIVGLFKWEDILSFIDRPNNNLIKEYFAKFLCSAFQKYPKLITSAYEAKVFQLLLLWTEVEQHSIQTRALIALLKAFSYAISAIGIFLLESGLLRKMADQLDFDSEFLTKEICKAVIILYNYADKNGKENLCQTLNVQYVSEILEALENEEELPSDLCCAVKESLREIEDGRLWV</sequence>
<gene>
    <name evidence="1" type="ORF">M9Y10_043527</name>
</gene>
<dbReference type="Gene3D" id="1.25.10.10">
    <property type="entry name" value="Leucine-rich Repeat Variant"/>
    <property type="match status" value="1"/>
</dbReference>
<keyword evidence="2" id="KW-1185">Reference proteome</keyword>
<organism evidence="1 2">
    <name type="scientific">Tritrichomonas musculus</name>
    <dbReference type="NCBI Taxonomy" id="1915356"/>
    <lineage>
        <taxon>Eukaryota</taxon>
        <taxon>Metamonada</taxon>
        <taxon>Parabasalia</taxon>
        <taxon>Tritrichomonadida</taxon>
        <taxon>Tritrichomonadidae</taxon>
        <taxon>Tritrichomonas</taxon>
    </lineage>
</organism>
<dbReference type="EMBL" id="JAPFFF010000008">
    <property type="protein sequence ID" value="KAK8884417.1"/>
    <property type="molecule type" value="Genomic_DNA"/>
</dbReference>
<dbReference type="SUPFAM" id="SSF48371">
    <property type="entry name" value="ARM repeat"/>
    <property type="match status" value="1"/>
</dbReference>
<name>A0ABR2K1S3_9EUKA</name>
<dbReference type="Proteomes" id="UP001470230">
    <property type="component" value="Unassembled WGS sequence"/>
</dbReference>
<dbReference type="InterPro" id="IPR016024">
    <property type="entry name" value="ARM-type_fold"/>
</dbReference>
<comment type="caution">
    <text evidence="1">The sequence shown here is derived from an EMBL/GenBank/DDBJ whole genome shotgun (WGS) entry which is preliminary data.</text>
</comment>
<evidence type="ECO:0000313" key="1">
    <source>
        <dbReference type="EMBL" id="KAK8884417.1"/>
    </source>
</evidence>
<evidence type="ECO:0000313" key="2">
    <source>
        <dbReference type="Proteomes" id="UP001470230"/>
    </source>
</evidence>